<proteinExistence type="predicted"/>
<name>A0A3M6ACH4_PSESS</name>
<dbReference type="Proteomes" id="UP000272241">
    <property type="component" value="Unassembled WGS sequence"/>
</dbReference>
<dbReference type="Pfam" id="PF08479">
    <property type="entry name" value="POTRA_2"/>
    <property type="match status" value="1"/>
</dbReference>
<dbReference type="InterPro" id="IPR034746">
    <property type="entry name" value="POTRA"/>
</dbReference>
<feature type="domain" description="POTRA" evidence="4">
    <location>
        <begin position="77"/>
        <end position="152"/>
    </location>
</feature>
<dbReference type="InterPro" id="IPR013686">
    <property type="entry name" value="Polypept-transport_assoc_ShlB"/>
</dbReference>
<evidence type="ECO:0000256" key="1">
    <source>
        <dbReference type="ARBA" id="ARBA00004370"/>
    </source>
</evidence>
<sequence length="205" mass="22733">MYPHAPRVALLLMLAIASFPLLAASPPASLPGEQDLIRDRQDRLLEEQRRRLEELKDLPGKQAVPAAPGAPVDTRCFTIQRIELKGADSLSSAERDELIAPYQGKCLGVAQLNELLKVITDHYLEKGLVTTRAYLPQQDLSTGDLQVLVIEGKLEHLRGDAASGLSARELAMTFPGREGEMVNLREIEQMSISSTVCRPIRRRWS</sequence>
<evidence type="ECO:0000313" key="7">
    <source>
        <dbReference type="Proteomes" id="UP000272241"/>
    </source>
</evidence>
<dbReference type="AlphaFoldDB" id="A0A3M6ACH4"/>
<evidence type="ECO:0000313" key="6">
    <source>
        <dbReference type="EMBL" id="RMV16776.1"/>
    </source>
</evidence>
<feature type="signal peptide" evidence="3">
    <location>
        <begin position="1"/>
        <end position="23"/>
    </location>
</feature>
<dbReference type="Proteomes" id="UP000272703">
    <property type="component" value="Unassembled WGS sequence"/>
</dbReference>
<dbReference type="GO" id="GO:0008320">
    <property type="term" value="F:protein transmembrane transporter activity"/>
    <property type="evidence" value="ECO:0007669"/>
    <property type="project" value="TreeGrafter"/>
</dbReference>
<gene>
    <name evidence="6" type="ORF">ALP15_01824</name>
    <name evidence="5" type="ORF">ALP16_00160</name>
</gene>
<dbReference type="Pfam" id="PF17287">
    <property type="entry name" value="POTRA_3"/>
    <property type="match status" value="1"/>
</dbReference>
<evidence type="ECO:0000256" key="2">
    <source>
        <dbReference type="ARBA" id="ARBA00023136"/>
    </source>
</evidence>
<keyword evidence="2" id="KW-0472">Membrane</keyword>
<dbReference type="InterPro" id="IPR035251">
    <property type="entry name" value="ShlB_POTRA"/>
</dbReference>
<accession>A0A3M6ACH4</accession>
<reference evidence="7 8" key="1">
    <citation type="submission" date="2018-08" db="EMBL/GenBank/DDBJ databases">
        <title>Recombination of ecologically and evolutionarily significant loci maintains genetic cohesion in the Pseudomonas syringae species complex.</title>
        <authorList>
            <person name="Dillon M."/>
            <person name="Thakur S."/>
            <person name="Almeida R.N.D."/>
            <person name="Weir B.S."/>
            <person name="Guttman D.S."/>
        </authorList>
    </citation>
    <scope>NUCLEOTIDE SEQUENCE [LARGE SCALE GENOMIC DNA]</scope>
    <source>
        <strain evidence="6 7">ICMP 11895</strain>
        <strain evidence="5 8">ICMP 11897</strain>
    </source>
</reference>
<feature type="chain" id="PRO_5033383605" evidence="3">
    <location>
        <begin position="24"/>
        <end position="205"/>
    </location>
</feature>
<protein>
    <submittedName>
        <fullName evidence="6">Hemolysin activator protein, HlyB family</fullName>
    </submittedName>
</protein>
<evidence type="ECO:0000313" key="8">
    <source>
        <dbReference type="Proteomes" id="UP000272703"/>
    </source>
</evidence>
<dbReference type="GO" id="GO:0046819">
    <property type="term" value="P:protein secretion by the type V secretion system"/>
    <property type="evidence" value="ECO:0007669"/>
    <property type="project" value="TreeGrafter"/>
</dbReference>
<evidence type="ECO:0000259" key="4">
    <source>
        <dbReference type="PROSITE" id="PS51779"/>
    </source>
</evidence>
<dbReference type="PROSITE" id="PS51779">
    <property type="entry name" value="POTRA"/>
    <property type="match status" value="1"/>
</dbReference>
<dbReference type="InterPro" id="IPR051544">
    <property type="entry name" value="TPS_OM_transporter"/>
</dbReference>
<dbReference type="Gene3D" id="3.10.20.310">
    <property type="entry name" value="membrane protein fhac"/>
    <property type="match status" value="1"/>
</dbReference>
<organism evidence="6 7">
    <name type="scientific">Pseudomonas savastanoi</name>
    <name type="common">Pseudomonas syringae pv. savastanoi</name>
    <dbReference type="NCBI Taxonomy" id="29438"/>
    <lineage>
        <taxon>Bacteria</taxon>
        <taxon>Pseudomonadati</taxon>
        <taxon>Pseudomonadota</taxon>
        <taxon>Gammaproteobacteria</taxon>
        <taxon>Pseudomonadales</taxon>
        <taxon>Pseudomonadaceae</taxon>
        <taxon>Pseudomonas</taxon>
    </lineage>
</organism>
<dbReference type="GO" id="GO:0098046">
    <property type="term" value="C:type V protein secretion system complex"/>
    <property type="evidence" value="ECO:0007669"/>
    <property type="project" value="TreeGrafter"/>
</dbReference>
<dbReference type="EMBL" id="RBUO01000241">
    <property type="protein sequence ID" value="RMV16776.1"/>
    <property type="molecule type" value="Genomic_DNA"/>
</dbReference>
<dbReference type="EMBL" id="RBUN01000580">
    <property type="protein sequence ID" value="RMV09460.1"/>
    <property type="molecule type" value="Genomic_DNA"/>
</dbReference>
<dbReference type="GO" id="GO:0016020">
    <property type="term" value="C:membrane"/>
    <property type="evidence" value="ECO:0007669"/>
    <property type="project" value="UniProtKB-SubCell"/>
</dbReference>
<evidence type="ECO:0000256" key="3">
    <source>
        <dbReference type="SAM" id="SignalP"/>
    </source>
</evidence>
<evidence type="ECO:0000313" key="5">
    <source>
        <dbReference type="EMBL" id="RMV09460.1"/>
    </source>
</evidence>
<keyword evidence="3" id="KW-0732">Signal</keyword>
<dbReference type="PANTHER" id="PTHR34597">
    <property type="entry name" value="SLR1661 PROTEIN"/>
    <property type="match status" value="1"/>
</dbReference>
<comment type="subcellular location">
    <subcellularLocation>
        <location evidence="1">Membrane</location>
    </subcellularLocation>
</comment>
<comment type="caution">
    <text evidence="6">The sequence shown here is derived from an EMBL/GenBank/DDBJ whole genome shotgun (WGS) entry which is preliminary data.</text>
</comment>
<dbReference type="PANTHER" id="PTHR34597:SF3">
    <property type="entry name" value="OUTER MEMBRANE TRANSPORTER CDIB"/>
    <property type="match status" value="1"/>
</dbReference>